<accession>A0A430QJC7</accession>
<evidence type="ECO:0000313" key="1">
    <source>
        <dbReference type="EMBL" id="RTG87756.1"/>
    </source>
</evidence>
<name>A0A430QJC7_SCHBO</name>
<protein>
    <submittedName>
        <fullName evidence="1">Uncharacterized protein</fullName>
    </submittedName>
</protein>
<dbReference type="EMBL" id="QMKO01001645">
    <property type="protein sequence ID" value="RTG87756.1"/>
    <property type="molecule type" value="Genomic_DNA"/>
</dbReference>
<keyword evidence="2" id="KW-1185">Reference proteome</keyword>
<reference evidence="1 2" key="1">
    <citation type="journal article" date="2019" name="PLoS Pathog.">
        <title>Genome sequence of the bovine parasite Schistosoma bovis Tanzania.</title>
        <authorList>
            <person name="Oey H."/>
            <person name="Zakrzewski M."/>
            <person name="Gobert G."/>
            <person name="Gravermann K."/>
            <person name="Stoye J."/>
            <person name="Jones M."/>
            <person name="Mcmanus D."/>
            <person name="Krause L."/>
        </authorList>
    </citation>
    <scope>NUCLEOTIDE SEQUENCE [LARGE SCALE GENOMIC DNA]</scope>
    <source>
        <strain evidence="1 2">TAN1997</strain>
    </source>
</reference>
<proteinExistence type="predicted"/>
<dbReference type="Proteomes" id="UP000290809">
    <property type="component" value="Unassembled WGS sequence"/>
</dbReference>
<gene>
    <name evidence="1" type="ORF">DC041_0001349</name>
</gene>
<comment type="caution">
    <text evidence="1">The sequence shown here is derived from an EMBL/GenBank/DDBJ whole genome shotgun (WGS) entry which is preliminary data.</text>
</comment>
<organism evidence="1 2">
    <name type="scientific">Schistosoma bovis</name>
    <name type="common">Blood fluke</name>
    <dbReference type="NCBI Taxonomy" id="6184"/>
    <lineage>
        <taxon>Eukaryota</taxon>
        <taxon>Metazoa</taxon>
        <taxon>Spiralia</taxon>
        <taxon>Lophotrochozoa</taxon>
        <taxon>Platyhelminthes</taxon>
        <taxon>Trematoda</taxon>
        <taxon>Digenea</taxon>
        <taxon>Strigeidida</taxon>
        <taxon>Schistosomatoidea</taxon>
        <taxon>Schistosomatidae</taxon>
        <taxon>Schistosoma</taxon>
    </lineage>
</organism>
<sequence length="80" mass="9356">MLLAVFFALSRNVCRFKVRSPESSPFYVELLDQKYGFAELRVDPKVSSNITKMSSFILEIEASDCDEHYRTTSRFVYDIF</sequence>
<evidence type="ECO:0000313" key="2">
    <source>
        <dbReference type="Proteomes" id="UP000290809"/>
    </source>
</evidence>
<dbReference type="AlphaFoldDB" id="A0A430QJC7"/>